<comment type="caution">
    <text evidence="1">The sequence shown here is derived from an EMBL/GenBank/DDBJ whole genome shotgun (WGS) entry which is preliminary data.</text>
</comment>
<proteinExistence type="predicted"/>
<dbReference type="Proteomes" id="UP001447188">
    <property type="component" value="Unassembled WGS sequence"/>
</dbReference>
<gene>
    <name evidence="1" type="ORF">Q9L58_010642</name>
</gene>
<feature type="non-terminal residue" evidence="1">
    <location>
        <position position="1"/>
    </location>
</feature>
<dbReference type="EMBL" id="JBBBZM010000572">
    <property type="protein sequence ID" value="KAL0630509.1"/>
    <property type="molecule type" value="Genomic_DNA"/>
</dbReference>
<protein>
    <submittedName>
        <fullName evidence="1">Uncharacterized protein</fullName>
    </submittedName>
</protein>
<evidence type="ECO:0000313" key="2">
    <source>
        <dbReference type="Proteomes" id="UP001447188"/>
    </source>
</evidence>
<accession>A0ABR3G3K3</accession>
<name>A0ABR3G3K3_9PEZI</name>
<keyword evidence="2" id="KW-1185">Reference proteome</keyword>
<reference evidence="1 2" key="1">
    <citation type="submission" date="2024-02" db="EMBL/GenBank/DDBJ databases">
        <title>Discinaceae phylogenomics.</title>
        <authorList>
            <person name="Dirks A.C."/>
            <person name="James T.Y."/>
        </authorList>
    </citation>
    <scope>NUCLEOTIDE SEQUENCE [LARGE SCALE GENOMIC DNA]</scope>
    <source>
        <strain evidence="1 2">ACD0624</strain>
    </source>
</reference>
<evidence type="ECO:0000313" key="1">
    <source>
        <dbReference type="EMBL" id="KAL0630509.1"/>
    </source>
</evidence>
<organism evidence="1 2">
    <name type="scientific">Discina gigas</name>
    <dbReference type="NCBI Taxonomy" id="1032678"/>
    <lineage>
        <taxon>Eukaryota</taxon>
        <taxon>Fungi</taxon>
        <taxon>Dikarya</taxon>
        <taxon>Ascomycota</taxon>
        <taxon>Pezizomycotina</taxon>
        <taxon>Pezizomycetes</taxon>
        <taxon>Pezizales</taxon>
        <taxon>Discinaceae</taxon>
        <taxon>Discina</taxon>
    </lineage>
</organism>
<sequence>LIADWLLGKEPAEDQWGARMVALCSVLGLPENGGKAASLLKFDPTPVSNNPAQQEASNVFTSNEGIRIHLATIHSVKGETHDATLILETKHRKLFDVKEMIPHLLDPNLDAPVFDPAHPTTNVSLRAGFMKKLYVAASRPKHLLGIAADRARVTDAQQQTLKELGWDIIDLG</sequence>